<evidence type="ECO:0000256" key="1">
    <source>
        <dbReference type="SAM" id="Phobius"/>
    </source>
</evidence>
<keyword evidence="1" id="KW-0472">Membrane</keyword>
<accession>A0AAJ0U6U0</accession>
<dbReference type="Proteomes" id="UP001296776">
    <property type="component" value="Unassembled WGS sequence"/>
</dbReference>
<proteinExistence type="predicted"/>
<keyword evidence="4" id="KW-1185">Reference proteome</keyword>
<dbReference type="RefSeq" id="WP_200347812.1">
    <property type="nucleotide sequence ID" value="NZ_NRSJ01000040.1"/>
</dbReference>
<comment type="caution">
    <text evidence="3">The sequence shown here is derived from an EMBL/GenBank/DDBJ whole genome shotgun (WGS) entry which is preliminary data.</text>
</comment>
<evidence type="ECO:0000256" key="2">
    <source>
        <dbReference type="SAM" id="SignalP"/>
    </source>
</evidence>
<gene>
    <name evidence="3" type="ORF">CKO40_17845</name>
</gene>
<dbReference type="EMBL" id="NRSJ01000040">
    <property type="protein sequence ID" value="MBK1706359.1"/>
    <property type="molecule type" value="Genomic_DNA"/>
</dbReference>
<evidence type="ECO:0000313" key="3">
    <source>
        <dbReference type="EMBL" id="MBK1706359.1"/>
    </source>
</evidence>
<feature type="chain" id="PRO_5042570095" description="VPLPA-CTERM protein sorting domain-containing protein" evidence="2">
    <location>
        <begin position="24"/>
        <end position="197"/>
    </location>
</feature>
<name>A0AAJ0U6U0_9GAMM</name>
<feature type="signal peptide" evidence="2">
    <location>
        <begin position="1"/>
        <end position="23"/>
    </location>
</feature>
<reference evidence="3" key="1">
    <citation type="submission" date="2017-08" db="EMBL/GenBank/DDBJ databases">
        <authorList>
            <person name="Imhoff J.F."/>
            <person name="Rahn T."/>
            <person name="Kuenzel S."/>
            <person name="Neulinger S.C."/>
        </authorList>
    </citation>
    <scope>NUCLEOTIDE SEQUENCE</scope>
    <source>
        <strain evidence="3">DSM 11080</strain>
    </source>
</reference>
<keyword evidence="1" id="KW-1133">Transmembrane helix</keyword>
<dbReference type="AlphaFoldDB" id="A0AAJ0U6U0"/>
<sequence>MSKMKVLAGAAFALSLAFGVVHNATASTIVGQDFGPLGVGDSEIFYNVQATQARAYSDAWTFTAAENAIVDVVLVDISVLDGAGGGLGLLSGIISGGTVDGTLWEGTIGSIGSSITTFDPTVLLDAGTGAATPFELLSAVVNAGEEIGIVVSGDGPAGYAGIVSLTQVPIPAAVWLFGSSLLGVVWVGRRRRSAQTA</sequence>
<keyword evidence="2" id="KW-0732">Signal</keyword>
<keyword evidence="1" id="KW-0812">Transmembrane</keyword>
<evidence type="ECO:0000313" key="4">
    <source>
        <dbReference type="Proteomes" id="UP001296776"/>
    </source>
</evidence>
<reference evidence="3" key="2">
    <citation type="journal article" date="2020" name="Microorganisms">
        <title>Osmotic Adaptation and Compatible Solute Biosynthesis of Phototrophic Bacteria as Revealed from Genome Analyses.</title>
        <authorList>
            <person name="Imhoff J.F."/>
            <person name="Rahn T."/>
            <person name="Kunzel S."/>
            <person name="Keller A."/>
            <person name="Neulinger S.C."/>
        </authorList>
    </citation>
    <scope>NUCLEOTIDE SEQUENCE</scope>
    <source>
        <strain evidence="3">DSM 11080</strain>
    </source>
</reference>
<evidence type="ECO:0008006" key="5">
    <source>
        <dbReference type="Google" id="ProtNLM"/>
    </source>
</evidence>
<feature type="transmembrane region" description="Helical" evidence="1">
    <location>
        <begin position="168"/>
        <end position="188"/>
    </location>
</feature>
<protein>
    <recommendedName>
        <fullName evidence="5">VPLPA-CTERM protein sorting domain-containing protein</fullName>
    </recommendedName>
</protein>
<organism evidence="3 4">
    <name type="scientific">Halochromatium glycolicum</name>
    <dbReference type="NCBI Taxonomy" id="85075"/>
    <lineage>
        <taxon>Bacteria</taxon>
        <taxon>Pseudomonadati</taxon>
        <taxon>Pseudomonadota</taxon>
        <taxon>Gammaproteobacteria</taxon>
        <taxon>Chromatiales</taxon>
        <taxon>Chromatiaceae</taxon>
        <taxon>Halochromatium</taxon>
    </lineage>
</organism>